<organism evidence="3 4">
    <name type="scientific">Phascolomyces articulosus</name>
    <dbReference type="NCBI Taxonomy" id="60185"/>
    <lineage>
        <taxon>Eukaryota</taxon>
        <taxon>Fungi</taxon>
        <taxon>Fungi incertae sedis</taxon>
        <taxon>Mucoromycota</taxon>
        <taxon>Mucoromycotina</taxon>
        <taxon>Mucoromycetes</taxon>
        <taxon>Mucorales</taxon>
        <taxon>Lichtheimiaceae</taxon>
        <taxon>Phascolomyces</taxon>
    </lineage>
</organism>
<sequence>MSSLASIIHAFSDTQTSASVFRPSSREHVNQLQQDTTAGTTSNRTEGPQEETQTFTRFLPADPNPNQQKWVLSQLWNLIALLGINIGIPLAIYYSIRNDIGIVYALLISGIPPLLYAVYIFYREHRVDLLSCIICLSFVLSAVVSVITGDARILLVRDGAVSAVIGFFFLITLIPLKTRWFTVRPMVFLVGRQLFAPSKYRWMNQQGQAEEILVSEWQWQELKLFRCCMCGLTAGFGLLLILAFVATLIMVYAAPQLSVDTIINYNNIINGAVVGAIVVSTIVCLVFIRRDEIRVGRQWAEENDYSDKV</sequence>
<accession>A0AAD5K3U3</accession>
<reference evidence="3" key="2">
    <citation type="submission" date="2023-02" db="EMBL/GenBank/DDBJ databases">
        <authorList>
            <consortium name="DOE Joint Genome Institute"/>
            <person name="Mondo S.J."/>
            <person name="Chang Y."/>
            <person name="Wang Y."/>
            <person name="Ahrendt S."/>
            <person name="Andreopoulos W."/>
            <person name="Barry K."/>
            <person name="Beard J."/>
            <person name="Benny G.L."/>
            <person name="Blankenship S."/>
            <person name="Bonito G."/>
            <person name="Cuomo C."/>
            <person name="Desiro A."/>
            <person name="Gervers K.A."/>
            <person name="Hundley H."/>
            <person name="Kuo A."/>
            <person name="LaButti K."/>
            <person name="Lang B.F."/>
            <person name="Lipzen A."/>
            <person name="O'Donnell K."/>
            <person name="Pangilinan J."/>
            <person name="Reynolds N."/>
            <person name="Sandor L."/>
            <person name="Smith M.W."/>
            <person name="Tsang A."/>
            <person name="Grigoriev I.V."/>
            <person name="Stajich J.E."/>
            <person name="Spatafora J.W."/>
        </authorList>
    </citation>
    <scope>NUCLEOTIDE SEQUENCE</scope>
    <source>
        <strain evidence="3">RSA 2281</strain>
    </source>
</reference>
<feature type="transmembrane region" description="Helical" evidence="2">
    <location>
        <begin position="129"/>
        <end position="147"/>
    </location>
</feature>
<name>A0AAD5K3U3_9FUNG</name>
<feature type="region of interest" description="Disordered" evidence="1">
    <location>
        <begin position="22"/>
        <end position="52"/>
    </location>
</feature>
<feature type="compositionally biased region" description="Polar residues" evidence="1">
    <location>
        <begin position="30"/>
        <end position="52"/>
    </location>
</feature>
<keyword evidence="2" id="KW-1133">Transmembrane helix</keyword>
<feature type="transmembrane region" description="Helical" evidence="2">
    <location>
        <begin position="267"/>
        <end position="288"/>
    </location>
</feature>
<reference evidence="3" key="1">
    <citation type="journal article" date="2022" name="IScience">
        <title>Evolution of zygomycete secretomes and the origins of terrestrial fungal ecologies.</title>
        <authorList>
            <person name="Chang Y."/>
            <person name="Wang Y."/>
            <person name="Mondo S."/>
            <person name="Ahrendt S."/>
            <person name="Andreopoulos W."/>
            <person name="Barry K."/>
            <person name="Beard J."/>
            <person name="Benny G.L."/>
            <person name="Blankenship S."/>
            <person name="Bonito G."/>
            <person name="Cuomo C."/>
            <person name="Desiro A."/>
            <person name="Gervers K.A."/>
            <person name="Hundley H."/>
            <person name="Kuo A."/>
            <person name="LaButti K."/>
            <person name="Lang B.F."/>
            <person name="Lipzen A."/>
            <person name="O'Donnell K."/>
            <person name="Pangilinan J."/>
            <person name="Reynolds N."/>
            <person name="Sandor L."/>
            <person name="Smith M.E."/>
            <person name="Tsang A."/>
            <person name="Grigoriev I.V."/>
            <person name="Stajich J.E."/>
            <person name="Spatafora J.W."/>
        </authorList>
    </citation>
    <scope>NUCLEOTIDE SEQUENCE</scope>
    <source>
        <strain evidence="3">RSA 2281</strain>
    </source>
</reference>
<dbReference type="AlphaFoldDB" id="A0AAD5K3U3"/>
<evidence type="ECO:0000256" key="2">
    <source>
        <dbReference type="SAM" id="Phobius"/>
    </source>
</evidence>
<protein>
    <submittedName>
        <fullName evidence="3">Uncharacterized protein</fullName>
    </submittedName>
</protein>
<keyword evidence="2" id="KW-0472">Membrane</keyword>
<evidence type="ECO:0000313" key="4">
    <source>
        <dbReference type="Proteomes" id="UP001209540"/>
    </source>
</evidence>
<feature type="transmembrane region" description="Helical" evidence="2">
    <location>
        <begin position="75"/>
        <end position="96"/>
    </location>
</feature>
<gene>
    <name evidence="3" type="ORF">BDA99DRAFT_442748</name>
</gene>
<dbReference type="EMBL" id="JAIXMP010000024">
    <property type="protein sequence ID" value="KAI9254567.1"/>
    <property type="molecule type" value="Genomic_DNA"/>
</dbReference>
<feature type="transmembrane region" description="Helical" evidence="2">
    <location>
        <begin position="159"/>
        <end position="176"/>
    </location>
</feature>
<keyword evidence="2" id="KW-0812">Transmembrane</keyword>
<dbReference type="Proteomes" id="UP001209540">
    <property type="component" value="Unassembled WGS sequence"/>
</dbReference>
<dbReference type="NCBIfam" id="NF041646">
    <property type="entry name" value="VC0807_fam"/>
    <property type="match status" value="1"/>
</dbReference>
<feature type="transmembrane region" description="Helical" evidence="2">
    <location>
        <begin position="102"/>
        <end position="122"/>
    </location>
</feature>
<feature type="transmembrane region" description="Helical" evidence="2">
    <location>
        <begin position="232"/>
        <end position="255"/>
    </location>
</feature>
<comment type="caution">
    <text evidence="3">The sequence shown here is derived from an EMBL/GenBank/DDBJ whole genome shotgun (WGS) entry which is preliminary data.</text>
</comment>
<evidence type="ECO:0000313" key="3">
    <source>
        <dbReference type="EMBL" id="KAI9254567.1"/>
    </source>
</evidence>
<evidence type="ECO:0000256" key="1">
    <source>
        <dbReference type="SAM" id="MobiDB-lite"/>
    </source>
</evidence>
<keyword evidence="4" id="KW-1185">Reference proteome</keyword>
<proteinExistence type="predicted"/>